<name>A0A8H3FNG0_9LECA</name>
<dbReference type="AlphaFoldDB" id="A0A8H3FNG0"/>
<feature type="transmembrane region" description="Helical" evidence="1">
    <location>
        <begin position="234"/>
        <end position="255"/>
    </location>
</feature>
<accession>A0A8H3FNG0</accession>
<reference evidence="2" key="1">
    <citation type="submission" date="2021-03" db="EMBL/GenBank/DDBJ databases">
        <authorList>
            <person name="Tagirdzhanova G."/>
        </authorList>
    </citation>
    <scope>NUCLEOTIDE SEQUENCE</scope>
</reference>
<evidence type="ECO:0000313" key="2">
    <source>
        <dbReference type="EMBL" id="CAF9928272.1"/>
    </source>
</evidence>
<keyword evidence="1" id="KW-0472">Membrane</keyword>
<dbReference type="Proteomes" id="UP000664521">
    <property type="component" value="Unassembled WGS sequence"/>
</dbReference>
<gene>
    <name evidence="2" type="ORF">HETSPECPRED_006791</name>
</gene>
<comment type="caution">
    <text evidence="2">The sequence shown here is derived from an EMBL/GenBank/DDBJ whole genome shotgun (WGS) entry which is preliminary data.</text>
</comment>
<keyword evidence="3" id="KW-1185">Reference proteome</keyword>
<proteinExistence type="predicted"/>
<keyword evidence="1" id="KW-1133">Transmembrane helix</keyword>
<protein>
    <submittedName>
        <fullName evidence="2">Uncharacterized protein</fullName>
    </submittedName>
</protein>
<sequence>MARTLHPSVAQLDDPQALMRYVMWHPELNDFLRVRSNTPADTIQGTSSASATESSDLSFLYNAGDSHLKHSTLFDTELIQGIAGWSDELWTGDRQLPKTFSIHPRNEAEALSAVKKMLRACGKVPRDLICTTAKLPSAATSLVDDSFGAPNPSIAYARKPCLSRRRLSGTGHQTFFTSAPSKCPDKHAMNPAVAANSKGQFLSHRTGLQADVEAQEIMVAYAGSSRTRHLNHNITTMLLVALFLGIAMRFSYWIMWASNKDVL</sequence>
<dbReference type="EMBL" id="CAJPDS010000047">
    <property type="protein sequence ID" value="CAF9928272.1"/>
    <property type="molecule type" value="Genomic_DNA"/>
</dbReference>
<evidence type="ECO:0000313" key="3">
    <source>
        <dbReference type="Proteomes" id="UP000664521"/>
    </source>
</evidence>
<keyword evidence="1" id="KW-0812">Transmembrane</keyword>
<organism evidence="2 3">
    <name type="scientific">Heterodermia speciosa</name>
    <dbReference type="NCBI Taxonomy" id="116794"/>
    <lineage>
        <taxon>Eukaryota</taxon>
        <taxon>Fungi</taxon>
        <taxon>Dikarya</taxon>
        <taxon>Ascomycota</taxon>
        <taxon>Pezizomycotina</taxon>
        <taxon>Lecanoromycetes</taxon>
        <taxon>OSLEUM clade</taxon>
        <taxon>Lecanoromycetidae</taxon>
        <taxon>Caliciales</taxon>
        <taxon>Physciaceae</taxon>
        <taxon>Heterodermia</taxon>
    </lineage>
</organism>
<evidence type="ECO:0000256" key="1">
    <source>
        <dbReference type="SAM" id="Phobius"/>
    </source>
</evidence>